<proteinExistence type="predicted"/>
<comment type="caution">
    <text evidence="2">The sequence shown here is derived from an EMBL/GenBank/DDBJ whole genome shotgun (WGS) entry which is preliminary data.</text>
</comment>
<feature type="transmembrane region" description="Helical" evidence="1">
    <location>
        <begin position="12"/>
        <end position="30"/>
    </location>
</feature>
<keyword evidence="1" id="KW-0472">Membrane</keyword>
<sequence>MANDKNTKGYRVVVIGVLVVSLILNVVLLSRTTKMEAQVNQVIDMQHNLISNVDGQSVHIQGMLEDMKEQQSWITPITLDIISAKENDRQFSFEWQVKELQKNSEILFHYKLDSQEDYTSIPVKEVEQGFFQANVSIEVPLKPEWHHTVTTQDEDAKYDQGIKEILEENYQDNELMYYVSVSSNDLVKSGEVQSEHLGDFGSEQYGIIQSETHLYEDNYNFLLVNHNEENPSNEIEEVYLLKYENETLLEEQMLTFDSGTNSFKLVQQKQYEDMRLVARVVYQDGKVFEREVY</sequence>
<reference evidence="2 3" key="1">
    <citation type="submission" date="2024-05" db="EMBL/GenBank/DDBJ databases">
        <authorList>
            <person name="Haq I."/>
            <person name="Ullah Z."/>
            <person name="Ahmad R."/>
            <person name="Li M."/>
            <person name="Tong Y."/>
        </authorList>
    </citation>
    <scope>NUCLEOTIDE SEQUENCE [LARGE SCALE GENOMIC DNA]</scope>
    <source>
        <strain evidence="2 3">16A2E</strain>
    </source>
</reference>
<evidence type="ECO:0000256" key="1">
    <source>
        <dbReference type="SAM" id="Phobius"/>
    </source>
</evidence>
<keyword evidence="3" id="KW-1185">Reference proteome</keyword>
<dbReference type="RefSeq" id="WP_345825372.1">
    <property type="nucleotide sequence ID" value="NZ_JBDIML010000003.1"/>
</dbReference>
<keyword evidence="1" id="KW-0812">Transmembrane</keyword>
<dbReference type="Proteomes" id="UP001444625">
    <property type="component" value="Unassembled WGS sequence"/>
</dbReference>
<accession>A0ABU9XI02</accession>
<organism evidence="2 3">
    <name type="scientific">Ornithinibacillus xuwenensis</name>
    <dbReference type="NCBI Taxonomy" id="3144668"/>
    <lineage>
        <taxon>Bacteria</taxon>
        <taxon>Bacillati</taxon>
        <taxon>Bacillota</taxon>
        <taxon>Bacilli</taxon>
        <taxon>Bacillales</taxon>
        <taxon>Bacillaceae</taxon>
        <taxon>Ornithinibacillus</taxon>
    </lineage>
</organism>
<evidence type="ECO:0000313" key="3">
    <source>
        <dbReference type="Proteomes" id="UP001444625"/>
    </source>
</evidence>
<keyword evidence="1" id="KW-1133">Transmembrane helix</keyword>
<evidence type="ECO:0000313" key="2">
    <source>
        <dbReference type="EMBL" id="MEN2767906.1"/>
    </source>
</evidence>
<gene>
    <name evidence="2" type="ORF">ABC228_11950</name>
</gene>
<protein>
    <submittedName>
        <fullName evidence="2">Uncharacterized protein</fullName>
    </submittedName>
</protein>
<dbReference type="EMBL" id="JBDIML010000003">
    <property type="protein sequence ID" value="MEN2767906.1"/>
    <property type="molecule type" value="Genomic_DNA"/>
</dbReference>
<name>A0ABU9XI02_9BACI</name>